<proteinExistence type="predicted"/>
<organism evidence="1">
    <name type="scientific">marine sediment metagenome</name>
    <dbReference type="NCBI Taxonomy" id="412755"/>
    <lineage>
        <taxon>unclassified sequences</taxon>
        <taxon>metagenomes</taxon>
        <taxon>ecological metagenomes</taxon>
    </lineage>
</organism>
<gene>
    <name evidence="1" type="ORF">S01H1_73516</name>
</gene>
<dbReference type="EMBL" id="BARS01049127">
    <property type="protein sequence ID" value="GAG29770.1"/>
    <property type="molecule type" value="Genomic_DNA"/>
</dbReference>
<evidence type="ECO:0000313" key="1">
    <source>
        <dbReference type="EMBL" id="GAG29770.1"/>
    </source>
</evidence>
<sequence length="201" mass="21583">ILSRDLRRREVERIARKIRRRAEEAPEARGWYPEARAWAATVAPDGPDLLLDMLAATSARAGIRGNLRAAFRAYRLASRGLPTAWGAPYGVPFNTSSVARVAAGLPLTGAKVGPFAAALRGDPAAVAIDVWMARAAGYRDGPTERERSLVEEGVRVAARRLGWSPAETQAACWAAERRAAGRTASESYAQAWASIESDATA</sequence>
<protein>
    <submittedName>
        <fullName evidence="1">Uncharacterized protein</fullName>
    </submittedName>
</protein>
<dbReference type="AlphaFoldDB" id="X0WGF4"/>
<comment type="caution">
    <text evidence="1">The sequence shown here is derived from an EMBL/GenBank/DDBJ whole genome shotgun (WGS) entry which is preliminary data.</text>
</comment>
<reference evidence="1" key="1">
    <citation type="journal article" date="2014" name="Front. Microbiol.">
        <title>High frequency of phylogenetically diverse reductive dehalogenase-homologous genes in deep subseafloor sedimentary metagenomes.</title>
        <authorList>
            <person name="Kawai M."/>
            <person name="Futagami T."/>
            <person name="Toyoda A."/>
            <person name="Takaki Y."/>
            <person name="Nishi S."/>
            <person name="Hori S."/>
            <person name="Arai W."/>
            <person name="Tsubouchi T."/>
            <person name="Morono Y."/>
            <person name="Uchiyama I."/>
            <person name="Ito T."/>
            <person name="Fujiyama A."/>
            <person name="Inagaki F."/>
            <person name="Takami H."/>
        </authorList>
    </citation>
    <scope>NUCLEOTIDE SEQUENCE</scope>
    <source>
        <strain evidence="1">Expedition CK06-06</strain>
    </source>
</reference>
<dbReference type="InterPro" id="IPR055602">
    <property type="entry name" value="DUF7178"/>
</dbReference>
<feature type="non-terminal residue" evidence="1">
    <location>
        <position position="1"/>
    </location>
</feature>
<accession>X0WGF4</accession>
<dbReference type="Pfam" id="PF23802">
    <property type="entry name" value="DUF7178"/>
    <property type="match status" value="1"/>
</dbReference>
<name>X0WGF4_9ZZZZ</name>